<dbReference type="GO" id="GO:0006402">
    <property type="term" value="P:mRNA catabolic process"/>
    <property type="evidence" value="ECO:0007669"/>
    <property type="project" value="TreeGrafter"/>
</dbReference>
<sequence>MLRSLQGNPKQSLKLSSRLFSVSSLTHQEKKEIDTQGIDEAVKNIITSINGKKRKEVLAELRGTVDVKPLGQIQRESADRFYDRYIRPSVRWQSKVKNTIKLSNKTMKIDENIRVLDLIKENLHPPKESLSVSDFFLPLDLGDVVELSTNLDESGLAVIVELPSKSDDPRYTVMNRLGQLSFLEKSSFKFRIPRLIPKDRLTGMVYEVKDQDVEDYGSIKMEHDGFSKYAVNPIARTLVVKPILDLTINSWNSLQEISRKLEIIHRLIQQDLGPKEVSIFSITKAIKHLNLVRFKKDVQDLSIDQAYSNMRTRLIQTVGADFSVEHQLGRDVSRISADDTFDIVSFYAVILGLRKQSRIWNASYNSKATLFPLSVTALPLQYTHRLDRIADTIANDRQLTSSFHNFVSDSLANEEQLKSTEIPYELTDIFFLLKEYAVGNVKDSKLETIVALLMKVHHPTQDITRSLVYDFLIKFQLIDQIFANPTHFSTHLALPNKGVSQKSDMEQILYSAIDTLAEPFEHDLAESRTDLTNLKVFCIDSEKAHEIDDGISLEKLNDSGDFKIYVHIADPTSFIKKDSSLFRIAYDRAFTVYQPEMVSTMLPDRISQVAGLGIDGQKTRAITFSIPFNINDKIIEFNKCNVEASYISQFPKGFYYSKVAKLLNGESEGTESVHVENLNHMYSIAQILRDKRIESGGVIFGESIGVQIRVDETTGKLDDFHLNQESTDKATTLVSEFMILANRIAGEFLTRNGIPGVYKTMAKLPLAISNGSVLKKLNELSKNPDSHPTLSDIVKLFKFISASSYSSTGSEHSMLGCHNYAPSTSPLRRFGDMINHYQYHTYFNNKRANAMFDEDEVLAMSLHIESKNDIIKRNSNIASSFYVISHFKSLIESKSLDSFDIIINSKVVDGGSVFGILRKFGIFVNLKYHLGKNPPNIGDVITVKLRENGEYNMEFIEFDAVGNSVVMKQLL</sequence>
<dbReference type="InterPro" id="IPR012340">
    <property type="entry name" value="NA-bd_OB-fold"/>
</dbReference>
<dbReference type="InterPro" id="IPR001900">
    <property type="entry name" value="RNase_II/R"/>
</dbReference>
<dbReference type="Proteomes" id="UP000774326">
    <property type="component" value="Unassembled WGS sequence"/>
</dbReference>
<evidence type="ECO:0000259" key="1">
    <source>
        <dbReference type="SMART" id="SM00955"/>
    </source>
</evidence>
<dbReference type="SUPFAM" id="SSF50249">
    <property type="entry name" value="Nucleic acid-binding proteins"/>
    <property type="match status" value="1"/>
</dbReference>
<organism evidence="2 3">
    <name type="scientific">Wickerhamomyces pijperi</name>
    <name type="common">Yeast</name>
    <name type="synonym">Pichia pijperi</name>
    <dbReference type="NCBI Taxonomy" id="599730"/>
    <lineage>
        <taxon>Eukaryota</taxon>
        <taxon>Fungi</taxon>
        <taxon>Dikarya</taxon>
        <taxon>Ascomycota</taxon>
        <taxon>Saccharomycotina</taxon>
        <taxon>Saccharomycetes</taxon>
        <taxon>Phaffomycetales</taxon>
        <taxon>Wickerhamomycetaceae</taxon>
        <taxon>Wickerhamomyces</taxon>
    </lineage>
</organism>
<dbReference type="SMART" id="SM00955">
    <property type="entry name" value="RNB"/>
    <property type="match status" value="1"/>
</dbReference>
<dbReference type="AlphaFoldDB" id="A0A9P8Q912"/>
<dbReference type="InterPro" id="IPR050180">
    <property type="entry name" value="RNR_Ribonuclease"/>
</dbReference>
<dbReference type="EMBL" id="JAEUBG010001568">
    <property type="protein sequence ID" value="KAH3686186.1"/>
    <property type="molecule type" value="Genomic_DNA"/>
</dbReference>
<feature type="domain" description="RNB" evidence="1">
    <location>
        <begin position="528"/>
        <end position="845"/>
    </location>
</feature>
<evidence type="ECO:0000313" key="2">
    <source>
        <dbReference type="EMBL" id="KAH3686186.1"/>
    </source>
</evidence>
<comment type="caution">
    <text evidence="2">The sequence shown here is derived from an EMBL/GenBank/DDBJ whole genome shotgun (WGS) entry which is preliminary data.</text>
</comment>
<accession>A0A9P8Q912</accession>
<keyword evidence="3" id="KW-1185">Reference proteome</keyword>
<name>A0A9P8Q912_WICPI</name>
<proteinExistence type="predicted"/>
<reference evidence="2" key="1">
    <citation type="journal article" date="2021" name="Open Biol.">
        <title>Shared evolutionary footprints suggest mitochondrial oxidative damage underlies multiple complex I losses in fungi.</title>
        <authorList>
            <person name="Schikora-Tamarit M.A."/>
            <person name="Marcet-Houben M."/>
            <person name="Nosek J."/>
            <person name="Gabaldon T."/>
        </authorList>
    </citation>
    <scope>NUCLEOTIDE SEQUENCE</scope>
    <source>
        <strain evidence="2">CBS2887</strain>
    </source>
</reference>
<dbReference type="OrthoDB" id="2285229at2759"/>
<dbReference type="GO" id="GO:0003723">
    <property type="term" value="F:RNA binding"/>
    <property type="evidence" value="ECO:0007669"/>
    <property type="project" value="InterPro"/>
</dbReference>
<dbReference type="PANTHER" id="PTHR23355:SF59">
    <property type="entry name" value="EXORIBONUCLEASE II, MITOCHONDRIAL"/>
    <property type="match status" value="1"/>
</dbReference>
<dbReference type="Pfam" id="PF00773">
    <property type="entry name" value="RNB"/>
    <property type="match status" value="1"/>
</dbReference>
<reference evidence="2" key="2">
    <citation type="submission" date="2021-01" db="EMBL/GenBank/DDBJ databases">
        <authorList>
            <person name="Schikora-Tamarit M.A."/>
        </authorList>
    </citation>
    <scope>NUCLEOTIDE SEQUENCE</scope>
    <source>
        <strain evidence="2">CBS2887</strain>
    </source>
</reference>
<gene>
    <name evidence="2" type="ORF">WICPIJ_002841</name>
</gene>
<dbReference type="GO" id="GO:0000175">
    <property type="term" value="F:3'-5'-RNA exonuclease activity"/>
    <property type="evidence" value="ECO:0007669"/>
    <property type="project" value="TreeGrafter"/>
</dbReference>
<dbReference type="PANTHER" id="PTHR23355">
    <property type="entry name" value="RIBONUCLEASE"/>
    <property type="match status" value="1"/>
</dbReference>
<protein>
    <recommendedName>
        <fullName evidence="1">RNB domain-containing protein</fullName>
    </recommendedName>
</protein>
<evidence type="ECO:0000313" key="3">
    <source>
        <dbReference type="Proteomes" id="UP000774326"/>
    </source>
</evidence>
<dbReference type="GO" id="GO:0000932">
    <property type="term" value="C:P-body"/>
    <property type="evidence" value="ECO:0007669"/>
    <property type="project" value="TreeGrafter"/>
</dbReference>